<organism evidence="2">
    <name type="scientific">marine metagenome</name>
    <dbReference type="NCBI Taxonomy" id="408172"/>
    <lineage>
        <taxon>unclassified sequences</taxon>
        <taxon>metagenomes</taxon>
        <taxon>ecological metagenomes</taxon>
    </lineage>
</organism>
<proteinExistence type="predicted"/>
<evidence type="ECO:0000313" key="2">
    <source>
        <dbReference type="EMBL" id="SVB73958.1"/>
    </source>
</evidence>
<gene>
    <name evidence="2" type="ORF">METZ01_LOCUS226812</name>
</gene>
<protein>
    <recommendedName>
        <fullName evidence="1">Lcl C-terminal domain-containing protein</fullName>
    </recommendedName>
</protein>
<accession>A0A382GFI7</accession>
<feature type="domain" description="Lcl C-terminal" evidence="1">
    <location>
        <begin position="11"/>
        <end position="135"/>
    </location>
</feature>
<dbReference type="AlphaFoldDB" id="A0A382GFI7"/>
<sequence length="155" mass="18023">MEQRFTDHGNKTISDARTGLMWQESYAYVETGNNISWYDAQDYISKLNLEKLGDYDDWRLPDRLEIQSLYEIAKPFQSRGKTFILHIDPVFEFSYGSCFWTSRTRLSAALGFEFDMGDIHWYPKGSLTGTVRAVRNNWQPRLMIALSWAKESAGS</sequence>
<evidence type="ECO:0000259" key="1">
    <source>
        <dbReference type="Pfam" id="PF07603"/>
    </source>
</evidence>
<dbReference type="Pfam" id="PF07603">
    <property type="entry name" value="Lcl_C"/>
    <property type="match status" value="1"/>
</dbReference>
<reference evidence="2" key="1">
    <citation type="submission" date="2018-05" db="EMBL/GenBank/DDBJ databases">
        <authorList>
            <person name="Lanie J.A."/>
            <person name="Ng W.-L."/>
            <person name="Kazmierczak K.M."/>
            <person name="Andrzejewski T.M."/>
            <person name="Davidsen T.M."/>
            <person name="Wayne K.J."/>
            <person name="Tettelin H."/>
            <person name="Glass J.I."/>
            <person name="Rusch D."/>
            <person name="Podicherti R."/>
            <person name="Tsui H.-C.T."/>
            <person name="Winkler M.E."/>
        </authorList>
    </citation>
    <scope>NUCLEOTIDE SEQUENCE</scope>
</reference>
<name>A0A382GFI7_9ZZZZ</name>
<dbReference type="EMBL" id="UINC01055274">
    <property type="protein sequence ID" value="SVB73958.1"/>
    <property type="molecule type" value="Genomic_DNA"/>
</dbReference>
<dbReference type="InterPro" id="IPR011460">
    <property type="entry name" value="Lcl_C"/>
</dbReference>